<dbReference type="GO" id="GO:0000428">
    <property type="term" value="C:DNA-directed RNA polymerase complex"/>
    <property type="evidence" value="ECO:0007669"/>
    <property type="project" value="UniProtKB-KW"/>
</dbReference>
<dbReference type="OrthoDB" id="35434at2759"/>
<proteinExistence type="inferred from homology"/>
<keyword evidence="11" id="KW-1185">Reference proteome</keyword>
<evidence type="ECO:0000256" key="3">
    <source>
        <dbReference type="ARBA" id="ARBA00022679"/>
    </source>
</evidence>
<keyword evidence="7" id="KW-0460">Magnesium</keyword>
<dbReference type="GO" id="GO:0000287">
    <property type="term" value="F:magnesium ion binding"/>
    <property type="evidence" value="ECO:0007669"/>
    <property type="project" value="UniProtKB-UniRule"/>
</dbReference>
<dbReference type="InterPro" id="IPR034678">
    <property type="entry name" value="RNApol_RpoC1"/>
</dbReference>
<dbReference type="SMART" id="SM00663">
    <property type="entry name" value="RPOLA_N"/>
    <property type="match status" value="1"/>
</dbReference>
<feature type="binding site" evidence="7">
    <location>
        <position position="576"/>
    </location>
    <ligand>
        <name>Mg(2+)</name>
        <dbReference type="ChEBI" id="CHEBI:18420"/>
    </ligand>
</feature>
<dbReference type="Pfam" id="PF04997">
    <property type="entry name" value="RNA_pol_Rpb1_1"/>
    <property type="match status" value="1"/>
</dbReference>
<dbReference type="AlphaFoldDB" id="A0A8H2SIA5"/>
<feature type="binding site" evidence="7">
    <location>
        <position position="70"/>
    </location>
    <ligand>
        <name>Zn(2+)</name>
        <dbReference type="ChEBI" id="CHEBI:29105"/>
    </ligand>
</feature>
<dbReference type="Pfam" id="PF00623">
    <property type="entry name" value="RNA_pol_Rpb1_2"/>
    <property type="match status" value="2"/>
</dbReference>
<evidence type="ECO:0000256" key="8">
    <source>
        <dbReference type="RuleBase" id="RU004279"/>
    </source>
</evidence>
<comment type="cofactor">
    <cofactor evidence="7">
        <name>Zn(2+)</name>
        <dbReference type="ChEBI" id="CHEBI:29105"/>
    </cofactor>
    <text evidence="7">Binds 1 Zn(2+) ion per subunit.</text>
</comment>
<reference evidence="10" key="1">
    <citation type="journal article" date="2021" name="Sci. Rep.">
        <title>Diploid genomic architecture of Nitzschia inconspicua, an elite biomass production diatom.</title>
        <authorList>
            <person name="Oliver A."/>
            <person name="Podell S."/>
            <person name="Pinowska A."/>
            <person name="Traller J.C."/>
            <person name="Smith S.R."/>
            <person name="McClure R."/>
            <person name="Beliaev A."/>
            <person name="Bohutskyi P."/>
            <person name="Hill E.A."/>
            <person name="Rabines A."/>
            <person name="Zheng H."/>
            <person name="Allen L.Z."/>
            <person name="Kuo A."/>
            <person name="Grigoriev I.V."/>
            <person name="Allen A.E."/>
            <person name="Hazlebeck D."/>
            <person name="Allen E.E."/>
        </authorList>
    </citation>
    <scope>NUCLEOTIDE SEQUENCE</scope>
    <source>
        <strain evidence="10">Hildebrandi</strain>
    </source>
</reference>
<dbReference type="Gene3D" id="1.10.40.90">
    <property type="match status" value="1"/>
</dbReference>
<keyword evidence="7" id="KW-0862">Zinc</keyword>
<dbReference type="InterPro" id="IPR000722">
    <property type="entry name" value="RNA_pol_asu"/>
</dbReference>
<dbReference type="EMBL" id="MW971520">
    <property type="protein sequence ID" value="QXE46165.1"/>
    <property type="molecule type" value="Genomic_DNA"/>
</dbReference>
<dbReference type="Pfam" id="PF04983">
    <property type="entry name" value="RNA_pol_Rpb1_3"/>
    <property type="match status" value="1"/>
</dbReference>
<accession>A0A8H2SIA5</accession>
<keyword evidence="4 7" id="KW-0548">Nucleotidyltransferase</keyword>
<gene>
    <name evidence="7 10" type="primary">rpoC1</name>
    <name evidence="10" type="ORF">IV203_000092</name>
</gene>
<dbReference type="Proteomes" id="UP000693970">
    <property type="component" value="Plastid Pltd"/>
</dbReference>
<feature type="binding site" evidence="7">
    <location>
        <position position="85"/>
    </location>
    <ligand>
        <name>Zn(2+)</name>
        <dbReference type="ChEBI" id="CHEBI:29105"/>
    </ligand>
</feature>
<evidence type="ECO:0000313" key="11">
    <source>
        <dbReference type="Proteomes" id="UP000693970"/>
    </source>
</evidence>
<protein>
    <recommendedName>
        <fullName evidence="7">DNA-directed RNA polymerase subunit gamma</fullName>
        <shortName evidence="7">RNAP subunit gamma</shortName>
        <ecNumber evidence="7">2.7.7.6</ecNumber>
    </recommendedName>
    <alternativeName>
        <fullName evidence="7">RNA polymerase subunit gamma</fullName>
    </alternativeName>
    <alternativeName>
        <fullName evidence="7">Transcriptase subunit gamma</fullName>
    </alternativeName>
</protein>
<name>A0A8H2SIA5_9STRA</name>
<feature type="binding site" evidence="7">
    <location>
        <position position="72"/>
    </location>
    <ligand>
        <name>Zn(2+)</name>
        <dbReference type="ChEBI" id="CHEBI:29105"/>
    </ligand>
</feature>
<comment type="catalytic activity">
    <reaction evidence="6 7 8">
        <text>RNA(n) + a ribonucleoside 5'-triphosphate = RNA(n+1) + diphosphate</text>
        <dbReference type="Rhea" id="RHEA:21248"/>
        <dbReference type="Rhea" id="RHEA-COMP:14527"/>
        <dbReference type="Rhea" id="RHEA-COMP:17342"/>
        <dbReference type="ChEBI" id="CHEBI:33019"/>
        <dbReference type="ChEBI" id="CHEBI:61557"/>
        <dbReference type="ChEBI" id="CHEBI:140395"/>
        <dbReference type="EC" id="2.7.7.6"/>
    </reaction>
</comment>
<feature type="binding site" evidence="7">
    <location>
        <position position="88"/>
    </location>
    <ligand>
        <name>Zn(2+)</name>
        <dbReference type="ChEBI" id="CHEBI:29105"/>
    </ligand>
</feature>
<dbReference type="HAMAP" id="MF_01323">
    <property type="entry name" value="RNApol_bact_RpoC1"/>
    <property type="match status" value="1"/>
</dbReference>
<dbReference type="GO" id="GO:0006351">
    <property type="term" value="P:DNA-templated transcription"/>
    <property type="evidence" value="ECO:0007669"/>
    <property type="project" value="UniProtKB-UniRule"/>
</dbReference>
<dbReference type="InterPro" id="IPR045867">
    <property type="entry name" value="DNA-dir_RpoC_beta_prime"/>
</dbReference>
<comment type="function">
    <text evidence="1 7 8">DNA-dependent RNA polymerase catalyzes the transcription of DNA into RNA using the four ribonucleoside triphosphates as substrates.</text>
</comment>
<dbReference type="Gene3D" id="1.10.274.100">
    <property type="entry name" value="RNA polymerase Rpb1, domain 3"/>
    <property type="match status" value="1"/>
</dbReference>
<dbReference type="GO" id="GO:0003899">
    <property type="term" value="F:DNA-directed RNA polymerase activity"/>
    <property type="evidence" value="ECO:0007669"/>
    <property type="project" value="UniProtKB-UniRule"/>
</dbReference>
<evidence type="ECO:0000256" key="7">
    <source>
        <dbReference type="HAMAP-Rule" id="MF_01323"/>
    </source>
</evidence>
<comment type="similarity">
    <text evidence="7">Belongs to the RNA polymerase beta' chain family. RpoC1 subfamily.</text>
</comment>
<dbReference type="SUPFAM" id="SSF64484">
    <property type="entry name" value="beta and beta-prime subunits of DNA dependent RNA-polymerase"/>
    <property type="match status" value="1"/>
</dbReference>
<dbReference type="InterPro" id="IPR042102">
    <property type="entry name" value="RNA_pol_Rpb1_3_sf"/>
</dbReference>
<dbReference type="InterPro" id="IPR044893">
    <property type="entry name" value="RNA_pol_Rpb1_clamp_domain"/>
</dbReference>
<dbReference type="GO" id="GO:0008270">
    <property type="term" value="F:zinc ion binding"/>
    <property type="evidence" value="ECO:0007669"/>
    <property type="project" value="UniProtKB-UniRule"/>
</dbReference>
<dbReference type="PANTHER" id="PTHR19376:SF54">
    <property type="entry name" value="DNA-DIRECTED RNA POLYMERASE SUBUNIT BETA"/>
    <property type="match status" value="1"/>
</dbReference>
<keyword evidence="7" id="KW-0479">Metal-binding</keyword>
<evidence type="ECO:0000256" key="6">
    <source>
        <dbReference type="ARBA" id="ARBA00048552"/>
    </source>
</evidence>
<comment type="cofactor">
    <cofactor evidence="7">
        <name>Mg(2+)</name>
        <dbReference type="ChEBI" id="CHEBI:18420"/>
    </cofactor>
    <text evidence="7">Binds 1 Mg(2+) ion per subunit.</text>
</comment>
<keyword evidence="2 7" id="KW-0240">DNA-directed RNA polymerase</keyword>
<evidence type="ECO:0000256" key="4">
    <source>
        <dbReference type="ARBA" id="ARBA00022695"/>
    </source>
</evidence>
<geneLocation type="plastid" evidence="10"/>
<feature type="binding site" evidence="7">
    <location>
        <position position="572"/>
    </location>
    <ligand>
        <name>Mg(2+)</name>
        <dbReference type="ChEBI" id="CHEBI:18420"/>
    </ligand>
</feature>
<keyword evidence="3 7" id="KW-0808">Transferase</keyword>
<dbReference type="Gene3D" id="2.40.40.20">
    <property type="match status" value="1"/>
</dbReference>
<evidence type="ECO:0000259" key="9">
    <source>
        <dbReference type="SMART" id="SM00663"/>
    </source>
</evidence>
<dbReference type="Gene3D" id="4.10.860.120">
    <property type="entry name" value="RNA polymerase II, clamp domain"/>
    <property type="match status" value="1"/>
</dbReference>
<evidence type="ECO:0000313" key="10">
    <source>
        <dbReference type="EMBL" id="QXE46165.1"/>
    </source>
</evidence>
<dbReference type="InterPro" id="IPR007080">
    <property type="entry name" value="RNA_pol_Rpb1_1"/>
</dbReference>
<feature type="domain" description="RNA polymerase N-terminal" evidence="9">
    <location>
        <begin position="347"/>
        <end position="626"/>
    </location>
</feature>
<organism evidence="10 11">
    <name type="scientific">Nitzschia inconspicua</name>
    <dbReference type="NCBI Taxonomy" id="303405"/>
    <lineage>
        <taxon>Eukaryota</taxon>
        <taxon>Sar</taxon>
        <taxon>Stramenopiles</taxon>
        <taxon>Ochrophyta</taxon>
        <taxon>Bacillariophyta</taxon>
        <taxon>Bacillariophyceae</taxon>
        <taxon>Bacillariophycidae</taxon>
        <taxon>Bacillariales</taxon>
        <taxon>Bacillariaceae</taxon>
        <taxon>Nitzschia</taxon>
    </lineage>
</organism>
<evidence type="ECO:0000256" key="5">
    <source>
        <dbReference type="ARBA" id="ARBA00023163"/>
    </source>
</evidence>
<dbReference type="EC" id="2.7.7.6" evidence="7"/>
<dbReference type="InterPro" id="IPR007066">
    <property type="entry name" value="RNA_pol_Rpb1_3"/>
</dbReference>
<evidence type="ECO:0000256" key="1">
    <source>
        <dbReference type="ARBA" id="ARBA00004026"/>
    </source>
</evidence>
<dbReference type="PANTHER" id="PTHR19376">
    <property type="entry name" value="DNA-DIRECTED RNA POLYMERASE"/>
    <property type="match status" value="1"/>
</dbReference>
<dbReference type="InterPro" id="IPR006592">
    <property type="entry name" value="RNA_pol_N"/>
</dbReference>
<evidence type="ECO:0000256" key="2">
    <source>
        <dbReference type="ARBA" id="ARBA00022478"/>
    </source>
</evidence>
<feature type="binding site" evidence="7">
    <location>
        <position position="574"/>
    </location>
    <ligand>
        <name>Mg(2+)</name>
        <dbReference type="ChEBI" id="CHEBI:18420"/>
    </ligand>
</feature>
<keyword evidence="10" id="KW-0934">Plastid</keyword>
<dbReference type="GO" id="GO:0003677">
    <property type="term" value="F:DNA binding"/>
    <property type="evidence" value="ECO:0007669"/>
    <property type="project" value="UniProtKB-UniRule"/>
</dbReference>
<sequence>MKNFSKNFNYIKIKLASPFRILRWSNRKLPNGQFVGEVQKSETINYRTFKPEMDGLFCERIFGPSKSLECACGKYKRVRYEGLICERCGVELTESRVRRHRMGYINLIYPVTHVWYINSRPNFMALLLEVEEFEKRFSHSELCSTEININILKTLPAEVQRGIEERAKRVNGKAEYIETISCQKKKAVSSTIVNLWDERIKRIKLASLAYFIAEDEISFYGLHWDLQQYRRSRELGFSNYPLKPSPKPQNRRYHTPKYLVQATPSFLIGAPLIKRELEKLQLKPEISRTRHLVLICTKVLNKEEPVYPIVSYWSRKWEQQRIYKIREKAIKRTRILENLMGTDSRPSWMILSILPVIPPALRPMIQLEGGRFATSDLNELYRRIITRNNRLLRLLEIDAPQLIIRNEKRLLQEAVDTLIDNGKRGKIALSANNRPLKSLSDIIKGKYGRFRQNLLGKRVDYSGRSVIVVGPTLKLNQCGLPYEMAIELFQPFIIRELINQGLANNMKIAKNLLQHDELIIKPVLENILHHHPIFLNRAPTLHRLGIQAFEPILVKGRAIKLHPLVCSAFNADFDGDQMAVHIPLSKEAQAECYMLLLAPYNFLSPANGEPIIMPSQDMVLGCYYLTVDNIKGLLGANHYFANLEDVMLAYSQNQIEIHTSIWVRVTNQSFQIRKQQKKVVLADNSVIEYYENLQIRKTVDGELISQYLQTTTGRVILNYTIQKTLNFL</sequence>
<keyword evidence="5 7" id="KW-0804">Transcription</keyword>